<reference evidence="3 4" key="1">
    <citation type="submission" date="2020-02" db="EMBL/GenBank/DDBJ databases">
        <authorList>
            <person name="Zheng R.K."/>
            <person name="Sun C.M."/>
        </authorList>
    </citation>
    <scope>NUCLEOTIDE SEQUENCE [LARGE SCALE GENOMIC DNA]</scope>
    <source>
        <strain evidence="4">rifampicinis</strain>
    </source>
</reference>
<accession>A0A7S8E8U9</accession>
<proteinExistence type="predicted"/>
<keyword evidence="1" id="KW-0802">TPR repeat</keyword>
<dbReference type="Pfam" id="PF03704">
    <property type="entry name" value="BTAD"/>
    <property type="match status" value="1"/>
</dbReference>
<evidence type="ECO:0000259" key="2">
    <source>
        <dbReference type="SMART" id="SM01043"/>
    </source>
</evidence>
<gene>
    <name evidence="3" type="ORF">G4Y79_22305</name>
</gene>
<organism evidence="3 4">
    <name type="scientific">Phototrophicus methaneseepsis</name>
    <dbReference type="NCBI Taxonomy" id="2710758"/>
    <lineage>
        <taxon>Bacteria</taxon>
        <taxon>Bacillati</taxon>
        <taxon>Chloroflexota</taxon>
        <taxon>Candidatus Thermofontia</taxon>
        <taxon>Phototrophicales</taxon>
        <taxon>Phototrophicaceae</taxon>
        <taxon>Phototrophicus</taxon>
    </lineage>
</organism>
<dbReference type="EMBL" id="CP062983">
    <property type="protein sequence ID" value="QPC82384.1"/>
    <property type="molecule type" value="Genomic_DNA"/>
</dbReference>
<protein>
    <recommendedName>
        <fullName evidence="2">Bacterial transcriptional activator domain-containing protein</fullName>
    </recommendedName>
</protein>
<dbReference type="RefSeq" id="WP_195170453.1">
    <property type="nucleotide sequence ID" value="NZ_CP062983.1"/>
</dbReference>
<dbReference type="InterPro" id="IPR005158">
    <property type="entry name" value="BTAD"/>
</dbReference>
<keyword evidence="4" id="KW-1185">Reference proteome</keyword>
<evidence type="ECO:0000313" key="4">
    <source>
        <dbReference type="Proteomes" id="UP000594468"/>
    </source>
</evidence>
<feature type="domain" description="Bacterial transcriptional activator" evidence="2">
    <location>
        <begin position="284"/>
        <end position="425"/>
    </location>
</feature>
<dbReference type="PROSITE" id="PS50005">
    <property type="entry name" value="TPR"/>
    <property type="match status" value="1"/>
</dbReference>
<dbReference type="PANTHER" id="PTHR35807">
    <property type="entry name" value="TRANSCRIPTIONAL REGULATOR REDD-RELATED"/>
    <property type="match status" value="1"/>
</dbReference>
<dbReference type="InterPro" id="IPR011990">
    <property type="entry name" value="TPR-like_helical_dom_sf"/>
</dbReference>
<dbReference type="SUPFAM" id="SSF48452">
    <property type="entry name" value="TPR-like"/>
    <property type="match status" value="1"/>
</dbReference>
<dbReference type="SMART" id="SM01043">
    <property type="entry name" value="BTAD"/>
    <property type="match status" value="1"/>
</dbReference>
<dbReference type="InterPro" id="IPR051677">
    <property type="entry name" value="AfsR-DnrI-RedD_regulator"/>
</dbReference>
<sequence length="429" mass="49519">MYEHEIPNLSDKRVLILYPRAQTRNVYLTGLLNQYGDNLIYTRLTEDVTTWEVWIDQLVDELAAALPGFKSNAASQTKSGPTQAAQALAESLSSYLSNHKNSDYLLYIDEIDRIEQGKAFSQFVHDFVNGMPANLKIAFNARLLTLEPFAPFVQDGTAVVLGTEKRATDLIFQPQSEPTKPQLEVYAFGQGHVLVNGRPIDSWDGALPRQLFYYFTDNDRVTRADIFETFWPRLSRKEATNVFHVTKRKITECISNNVLDGGNYELTSYASGFYVPSDKLVRNYDVDEFEAAVNEASTTLDEDKEAAALRRAIDIYRFPFLQDYDMPWVQDRREKLRLMYADALIDMGRWHKRRDEYGPALGFYARALKEMPQREDIYRDCMLMYWRLDRHDDAIMQYKLLAEHLDHTVGISPSRDTTELHDKIAADVR</sequence>
<dbReference type="InterPro" id="IPR019734">
    <property type="entry name" value="TPR_rpt"/>
</dbReference>
<evidence type="ECO:0000256" key="1">
    <source>
        <dbReference type="PROSITE-ProRule" id="PRU00339"/>
    </source>
</evidence>
<evidence type="ECO:0000313" key="3">
    <source>
        <dbReference type="EMBL" id="QPC82384.1"/>
    </source>
</evidence>
<dbReference type="AlphaFoldDB" id="A0A7S8E8U9"/>
<dbReference type="PANTHER" id="PTHR35807:SF2">
    <property type="entry name" value="TRANSCRIPTIONAL ACTIVATOR DOMAIN"/>
    <property type="match status" value="1"/>
</dbReference>
<feature type="repeat" description="TPR" evidence="1">
    <location>
        <begin position="341"/>
        <end position="374"/>
    </location>
</feature>
<name>A0A7S8E8U9_9CHLR</name>
<dbReference type="Proteomes" id="UP000594468">
    <property type="component" value="Chromosome"/>
</dbReference>
<dbReference type="Gene3D" id="1.25.40.10">
    <property type="entry name" value="Tetratricopeptide repeat domain"/>
    <property type="match status" value="1"/>
</dbReference>
<dbReference type="KEGG" id="pmet:G4Y79_22305"/>